<dbReference type="Proteomes" id="UP000077154">
    <property type="component" value="Unassembled WGS sequence"/>
</dbReference>
<dbReference type="EMBL" id="KV441430">
    <property type="protein sequence ID" value="OAF54310.1"/>
    <property type="molecule type" value="Genomic_DNA"/>
</dbReference>
<evidence type="ECO:0000256" key="2">
    <source>
        <dbReference type="SAM" id="MobiDB-lite"/>
    </source>
</evidence>
<dbReference type="AlphaFoldDB" id="A0A176ZYC3"/>
<proteinExistence type="predicted"/>
<sequence>MVPALSRSPSPSFSVMRPTTRSLPTSIAQQMNQASRNASAEVSAGRSSGYGQPGLHTDRRVGLPPQGPSRIPGTYVSAAEARAPARTPAHSSRHFMSASIRGQAHLLEGIAAIDACKGTVAPVNAAGSSNRTGNATGAKPRTRIKWKLNKRNFRRLLKKSFYRREKLESARWTIKGYMEEDIQSAARILDLEASNRNLKARNRDLEATVDDINDECQAYQDKLTNLENMHQLDAEELRHKDHQILMLFDRLTGRDS</sequence>
<feature type="coiled-coil region" evidence="1">
    <location>
        <begin position="188"/>
        <end position="229"/>
    </location>
</feature>
<organism evidence="3">
    <name type="scientific">Pseudogymnoascus destructans</name>
    <dbReference type="NCBI Taxonomy" id="655981"/>
    <lineage>
        <taxon>Eukaryota</taxon>
        <taxon>Fungi</taxon>
        <taxon>Dikarya</taxon>
        <taxon>Ascomycota</taxon>
        <taxon>Pezizomycotina</taxon>
        <taxon>Leotiomycetes</taxon>
        <taxon>Thelebolales</taxon>
        <taxon>Thelebolaceae</taxon>
        <taxon>Pseudogymnoascus</taxon>
    </lineage>
</organism>
<accession>A0A176ZYC3</accession>
<gene>
    <name evidence="3" type="ORF">VC83_09387</name>
</gene>
<dbReference type="RefSeq" id="XP_024319617.1">
    <property type="nucleotide sequence ID" value="XM_024472826.1"/>
</dbReference>
<feature type="region of interest" description="Disordered" evidence="2">
    <location>
        <begin position="1"/>
        <end position="68"/>
    </location>
</feature>
<dbReference type="VEuPathDB" id="FungiDB:GMDG_08238"/>
<keyword evidence="1" id="KW-0175">Coiled coil</keyword>
<reference evidence="3" key="1">
    <citation type="submission" date="2016-03" db="EMBL/GenBank/DDBJ databases">
        <title>Updated assembly of Pseudogymnoascus destructans, the fungus causing white-nose syndrome of bats.</title>
        <authorList>
            <person name="Palmer J.M."/>
            <person name="Drees K.P."/>
            <person name="Foster J.T."/>
            <person name="Lindner D.L."/>
        </authorList>
    </citation>
    <scope>NUCLEOTIDE SEQUENCE [LARGE SCALE GENOMIC DNA]</scope>
    <source>
        <strain evidence="3">20631-21</strain>
    </source>
</reference>
<name>A0A176ZYC3_9PEZI</name>
<dbReference type="OrthoDB" id="3439227at2759"/>
<dbReference type="GeneID" id="36292418"/>
<protein>
    <submittedName>
        <fullName evidence="3">Uncharacterized protein</fullName>
    </submittedName>
</protein>
<evidence type="ECO:0000256" key="1">
    <source>
        <dbReference type="SAM" id="Coils"/>
    </source>
</evidence>
<feature type="compositionally biased region" description="Polar residues" evidence="2">
    <location>
        <begin position="7"/>
        <end position="50"/>
    </location>
</feature>
<evidence type="ECO:0000313" key="3">
    <source>
        <dbReference type="EMBL" id="OAF54310.1"/>
    </source>
</evidence>